<feature type="region of interest" description="Disordered" evidence="2">
    <location>
        <begin position="506"/>
        <end position="557"/>
    </location>
</feature>
<dbReference type="SUPFAM" id="SSF81995">
    <property type="entry name" value="beta-sandwich domain of Sec23/24"/>
    <property type="match status" value="1"/>
</dbReference>
<evidence type="ECO:0000313" key="4">
    <source>
        <dbReference type="EMBL" id="VVA20364.1"/>
    </source>
</evidence>
<dbReference type="AlphaFoldDB" id="A0A5E4EXA5"/>
<feature type="compositionally biased region" description="Low complexity" evidence="2">
    <location>
        <begin position="234"/>
        <end position="269"/>
    </location>
</feature>
<feature type="domain" description="DC1" evidence="3">
    <location>
        <begin position="14"/>
        <end position="57"/>
    </location>
</feature>
<feature type="domain" description="DC1" evidence="3">
    <location>
        <begin position="354"/>
        <end position="405"/>
    </location>
</feature>
<dbReference type="OMA" id="HQFQNYV"/>
<sequence length="630" mass="68569">MPQQITHPYDNRSHVLILIPTPTYPDGVFSCDACMKHGNGFAYHCGACSIDLHPSCASNPLVLTHQSHPHQLSLSFSLPSGFNNSKTFICNICNQVGYKEWLYMCNPCGFTAHLGCATAKPRAPPPPLNQQIQAGAQAAFVGTPCFATSTISASPHQFQNYVPNNSFNNNYYNNGNIPASGVCGQPVRRNKSGKELGKAIVNTAAQVLIGVPIFGLGGNSSQQQQQQPQPPPQQQQYQQQQQQKHPQQQPQRQQYQQRPQYQQQRQQQQQQQLVGGGVWPVGFISAGGNDMQGVGISFDFGSSTNAITDPSPFGSTYTEADYFGGTGGVGDTIIPYTFDLHPSCASNPLVLTHQSHPHQLSLSFSLPSGFNNSKTFICNICNQVGYKEWLYMCNPCGFTAHLGCATAKPRAPPPPLNQQIQAGAQAAFVGTPCFATSTISASPHQFQNYVPNNSFNNNYYNNGNIPASGVCGQPVRRNKSGKELGKAIVNTAAQVLIGVPIFGLGGNSSQQQQQQPQPPPQQQQYQQQQQQKHPQQQPQRQQYQQRPQYQQQRQQQQQQQLVGGGVWPVGFISAGGNDMQGVGISFDFGSSTNAITDPSPFGSTYTEADYFGGTGGVGDTIIPYTFDLRY</sequence>
<dbReference type="EMBL" id="CABIKO010000043">
    <property type="protein sequence ID" value="VVA20364.1"/>
    <property type="molecule type" value="Genomic_DNA"/>
</dbReference>
<gene>
    <name evidence="4" type="ORF">ALMOND_2B024581</name>
</gene>
<dbReference type="Gramene" id="VVA20364">
    <property type="protein sequence ID" value="VVA20364"/>
    <property type="gene ID" value="Prudul26B024581"/>
</dbReference>
<reference evidence="5" key="1">
    <citation type="journal article" date="2020" name="Plant J.">
        <title>Transposons played a major role in the diversification between the closely related almond and peach genomes: results from the almond genome sequence.</title>
        <authorList>
            <person name="Alioto T."/>
            <person name="Alexiou K.G."/>
            <person name="Bardil A."/>
            <person name="Barteri F."/>
            <person name="Castanera R."/>
            <person name="Cruz F."/>
            <person name="Dhingra A."/>
            <person name="Duval H."/>
            <person name="Fernandez I Marti A."/>
            <person name="Frias L."/>
            <person name="Galan B."/>
            <person name="Garcia J.L."/>
            <person name="Howad W."/>
            <person name="Gomez-Garrido J."/>
            <person name="Gut M."/>
            <person name="Julca I."/>
            <person name="Morata J."/>
            <person name="Puigdomenech P."/>
            <person name="Ribeca P."/>
            <person name="Rubio Cabetas M.J."/>
            <person name="Vlasova A."/>
            <person name="Wirthensohn M."/>
            <person name="Garcia-Mas J."/>
            <person name="Gabaldon T."/>
            <person name="Casacuberta J.M."/>
            <person name="Arus P."/>
        </authorList>
    </citation>
    <scope>NUCLEOTIDE SEQUENCE [LARGE SCALE GENOMIC DNA]</scope>
    <source>
        <strain evidence="5">cv. Texas</strain>
    </source>
</reference>
<dbReference type="InParanoid" id="A0A5E4EXA5"/>
<keyword evidence="1" id="KW-0677">Repeat</keyword>
<dbReference type="Pfam" id="PF03107">
    <property type="entry name" value="C1_2"/>
    <property type="match status" value="3"/>
</dbReference>
<dbReference type="InterPro" id="IPR004146">
    <property type="entry name" value="DC1"/>
</dbReference>
<proteinExistence type="predicted"/>
<evidence type="ECO:0000256" key="1">
    <source>
        <dbReference type="ARBA" id="ARBA00022737"/>
    </source>
</evidence>
<feature type="domain" description="DC1" evidence="3">
    <location>
        <begin position="66"/>
        <end position="117"/>
    </location>
</feature>
<protein>
    <submittedName>
        <fullName evidence="4">PREDICTED: Cysteine/Histidine-rich C1 domain</fullName>
    </submittedName>
</protein>
<dbReference type="SUPFAM" id="SSF57889">
    <property type="entry name" value="Cysteine-rich domain"/>
    <property type="match status" value="2"/>
</dbReference>
<dbReference type="InterPro" id="IPR046349">
    <property type="entry name" value="C1-like_sf"/>
</dbReference>
<dbReference type="Proteomes" id="UP000327085">
    <property type="component" value="Chromosome 2"/>
</dbReference>
<dbReference type="PANTHER" id="PTHR46288">
    <property type="entry name" value="PHORBOL-ESTER/DAG-TYPE DOMAIN-CONTAINING PROTEIN"/>
    <property type="match status" value="1"/>
</dbReference>
<accession>A0A5E4EXA5</accession>
<evidence type="ECO:0000259" key="3">
    <source>
        <dbReference type="Pfam" id="PF03107"/>
    </source>
</evidence>
<name>A0A5E4EXA5_PRUDU</name>
<feature type="compositionally biased region" description="Low complexity" evidence="2">
    <location>
        <begin position="522"/>
        <end position="557"/>
    </location>
</feature>
<evidence type="ECO:0000256" key="2">
    <source>
        <dbReference type="SAM" id="MobiDB-lite"/>
    </source>
</evidence>
<dbReference type="PANTHER" id="PTHR46288:SF27">
    <property type="entry name" value="CYSTEINE_HISTIDINE-RICH C1 DOMAIN FAMILY PROTEIN"/>
    <property type="match status" value="1"/>
</dbReference>
<feature type="region of interest" description="Disordered" evidence="2">
    <location>
        <begin position="218"/>
        <end position="269"/>
    </location>
</feature>
<organism evidence="4 5">
    <name type="scientific">Prunus dulcis</name>
    <name type="common">Almond</name>
    <name type="synonym">Amygdalus dulcis</name>
    <dbReference type="NCBI Taxonomy" id="3755"/>
    <lineage>
        <taxon>Eukaryota</taxon>
        <taxon>Viridiplantae</taxon>
        <taxon>Streptophyta</taxon>
        <taxon>Embryophyta</taxon>
        <taxon>Tracheophyta</taxon>
        <taxon>Spermatophyta</taxon>
        <taxon>Magnoliopsida</taxon>
        <taxon>eudicotyledons</taxon>
        <taxon>Gunneridae</taxon>
        <taxon>Pentapetalae</taxon>
        <taxon>rosids</taxon>
        <taxon>fabids</taxon>
        <taxon>Rosales</taxon>
        <taxon>Rosaceae</taxon>
        <taxon>Amygdaloideae</taxon>
        <taxon>Amygdaleae</taxon>
        <taxon>Prunus</taxon>
    </lineage>
</organism>
<evidence type="ECO:0000313" key="5">
    <source>
        <dbReference type="Proteomes" id="UP000327085"/>
    </source>
</evidence>